<keyword evidence="1" id="KW-1133">Transmembrane helix</keyword>
<dbReference type="Proteomes" id="UP000199759">
    <property type="component" value="Unassembled WGS sequence"/>
</dbReference>
<keyword evidence="3" id="KW-1185">Reference proteome</keyword>
<sequence length="199" mass="20849">MISLLSDLARALGLAVDAALLQRAAFTHLVEHPSIALAALVIPLIAGASEMLGKAYVLAAQQVGRWRIMASLIVTGLVYLLGVLVWSASAHVLLSLAGGLSVSETVLAGTIALAYAPRLLSVLTVAPYYGEFLDRALDAWTFVCVGWGFWVVIGGPLGLVIVSAAAGWMVSAAVRHYGGRLSEPLLRRLRLVTPGGGHD</sequence>
<feature type="transmembrane region" description="Helical" evidence="1">
    <location>
        <begin position="34"/>
        <end position="57"/>
    </location>
</feature>
<proteinExistence type="predicted"/>
<name>A0A1G9W322_9PROT</name>
<accession>A0A1G9W322</accession>
<dbReference type="OrthoDB" id="10017570at2"/>
<feature type="transmembrane region" description="Helical" evidence="1">
    <location>
        <begin position="106"/>
        <end position="129"/>
    </location>
</feature>
<feature type="transmembrane region" description="Helical" evidence="1">
    <location>
        <begin position="69"/>
        <end position="94"/>
    </location>
</feature>
<keyword evidence="1" id="KW-0472">Membrane</keyword>
<reference evidence="2 3" key="1">
    <citation type="submission" date="2016-10" db="EMBL/GenBank/DDBJ databases">
        <authorList>
            <person name="de Groot N.N."/>
        </authorList>
    </citation>
    <scope>NUCLEOTIDE SEQUENCE [LARGE SCALE GENOMIC DNA]</scope>
    <source>
        <strain evidence="2 3">DSM 16077</strain>
    </source>
</reference>
<dbReference type="RefSeq" id="WP_091771710.1">
    <property type="nucleotide sequence ID" value="NZ_FNHG01000022.1"/>
</dbReference>
<protein>
    <submittedName>
        <fullName evidence="2">Uncharacterized protein</fullName>
    </submittedName>
</protein>
<dbReference type="STRING" id="144026.SAMN04488568_12210"/>
<feature type="transmembrane region" description="Helical" evidence="1">
    <location>
        <begin position="136"/>
        <end position="153"/>
    </location>
</feature>
<keyword evidence="1" id="KW-0812">Transmembrane</keyword>
<dbReference type="EMBL" id="FNHG01000022">
    <property type="protein sequence ID" value="SDM78591.1"/>
    <property type="molecule type" value="Genomic_DNA"/>
</dbReference>
<evidence type="ECO:0000313" key="3">
    <source>
        <dbReference type="Proteomes" id="UP000199759"/>
    </source>
</evidence>
<evidence type="ECO:0000256" key="1">
    <source>
        <dbReference type="SAM" id="Phobius"/>
    </source>
</evidence>
<gene>
    <name evidence="2" type="ORF">SAMN04488568_12210</name>
</gene>
<dbReference type="AlphaFoldDB" id="A0A1G9W322"/>
<organism evidence="2 3">
    <name type="scientific">Maricaulis salignorans</name>
    <dbReference type="NCBI Taxonomy" id="144026"/>
    <lineage>
        <taxon>Bacteria</taxon>
        <taxon>Pseudomonadati</taxon>
        <taxon>Pseudomonadota</taxon>
        <taxon>Alphaproteobacteria</taxon>
        <taxon>Maricaulales</taxon>
        <taxon>Maricaulaceae</taxon>
        <taxon>Maricaulis</taxon>
    </lineage>
</organism>
<evidence type="ECO:0000313" key="2">
    <source>
        <dbReference type="EMBL" id="SDM78591.1"/>
    </source>
</evidence>